<keyword evidence="1" id="KW-0479">Metal-binding</keyword>
<dbReference type="PANTHER" id="PTHR25465">
    <property type="entry name" value="B-BOX DOMAIN CONTAINING"/>
    <property type="match status" value="1"/>
</dbReference>
<dbReference type="SMART" id="SM00336">
    <property type="entry name" value="BBOX"/>
    <property type="match status" value="2"/>
</dbReference>
<dbReference type="Pfam" id="PF00643">
    <property type="entry name" value="zf-B_box"/>
    <property type="match status" value="1"/>
</dbReference>
<accession>A0A444UZE1</accession>
<evidence type="ECO:0000313" key="6">
    <source>
        <dbReference type="EMBL" id="RXM93551.1"/>
    </source>
</evidence>
<evidence type="ECO:0000256" key="3">
    <source>
        <dbReference type="ARBA" id="ARBA00022833"/>
    </source>
</evidence>
<dbReference type="PROSITE" id="PS00518">
    <property type="entry name" value="ZF_RING_1"/>
    <property type="match status" value="1"/>
</dbReference>
<dbReference type="InterPro" id="IPR017907">
    <property type="entry name" value="Znf_RING_CS"/>
</dbReference>
<reference evidence="6 7" key="1">
    <citation type="submission" date="2019-01" db="EMBL/GenBank/DDBJ databases">
        <title>Draft Genome and Complete Hox-Cluster Characterization of the Sterlet Sturgeon (Acipenser ruthenus).</title>
        <authorList>
            <person name="Wei Q."/>
        </authorList>
    </citation>
    <scope>NUCLEOTIDE SEQUENCE [LARGE SCALE GENOMIC DNA]</scope>
    <source>
        <strain evidence="6">WHYD16114868_AA</strain>
        <tissue evidence="6">Blood</tissue>
    </source>
</reference>
<dbReference type="Proteomes" id="UP000289886">
    <property type="component" value="Unassembled WGS sequence"/>
</dbReference>
<dbReference type="InterPro" id="IPR000315">
    <property type="entry name" value="Znf_B-box"/>
</dbReference>
<dbReference type="SUPFAM" id="SSF57845">
    <property type="entry name" value="B-box zinc-binding domain"/>
    <property type="match status" value="1"/>
</dbReference>
<evidence type="ECO:0000256" key="4">
    <source>
        <dbReference type="PROSITE-ProRule" id="PRU00024"/>
    </source>
</evidence>
<dbReference type="PROSITE" id="PS50119">
    <property type="entry name" value="ZF_BBOX"/>
    <property type="match status" value="1"/>
</dbReference>
<evidence type="ECO:0000256" key="2">
    <source>
        <dbReference type="ARBA" id="ARBA00022771"/>
    </source>
</evidence>
<evidence type="ECO:0000256" key="1">
    <source>
        <dbReference type="ARBA" id="ARBA00022723"/>
    </source>
</evidence>
<comment type="caution">
    <text evidence="6">The sequence shown here is derived from an EMBL/GenBank/DDBJ whole genome shotgun (WGS) entry which is preliminary data.</text>
</comment>
<keyword evidence="3" id="KW-0862">Zinc</keyword>
<organism evidence="6 7">
    <name type="scientific">Acipenser ruthenus</name>
    <name type="common">Sterlet sturgeon</name>
    <dbReference type="NCBI Taxonomy" id="7906"/>
    <lineage>
        <taxon>Eukaryota</taxon>
        <taxon>Metazoa</taxon>
        <taxon>Chordata</taxon>
        <taxon>Craniata</taxon>
        <taxon>Vertebrata</taxon>
        <taxon>Euteleostomi</taxon>
        <taxon>Actinopterygii</taxon>
        <taxon>Chondrostei</taxon>
        <taxon>Acipenseriformes</taxon>
        <taxon>Acipenseridae</taxon>
        <taxon>Acipenser</taxon>
    </lineage>
</organism>
<sequence>MLSCWHPFCLRCIEGFWTRNPGVDHGCPICLKGPSPGGLTHRTCPRKSEDTCSVSCDFCLGEKLPAEKTCLTCMASFCGLHVQPHLTGDTFRSHRLTDPSDDLSRSCCLDHSKPLEMFCRDCKLCICNVCPILGKHQGHRINTIDQAAEERRAVSTESKSFLAGLFAELRLMLDEEEKTAKSFVEQQMQSALQTYEEQTRVCQDRINITDSFTQTAKQIYKCDDAVQLLKDFTATEKDMQQHQQPADQIHPVPVTFKGVQDYFTNFKKGLQAILKTPLKNRLKKGMYLLGCFFMCCFF</sequence>
<dbReference type="GO" id="GO:0008270">
    <property type="term" value="F:zinc ion binding"/>
    <property type="evidence" value="ECO:0007669"/>
    <property type="project" value="UniProtKB-KW"/>
</dbReference>
<protein>
    <submittedName>
        <fullName evidence="6">Tripartite motif-containing protein 29</fullName>
    </submittedName>
</protein>
<keyword evidence="2 4" id="KW-0863">Zinc-finger</keyword>
<dbReference type="InterPro" id="IPR051051">
    <property type="entry name" value="E3_ubiq-ligase_TRIM/RNF"/>
</dbReference>
<evidence type="ECO:0000259" key="5">
    <source>
        <dbReference type="PROSITE" id="PS50119"/>
    </source>
</evidence>
<dbReference type="AlphaFoldDB" id="A0A444UZE1"/>
<keyword evidence="7" id="KW-1185">Reference proteome</keyword>
<name>A0A444UZE1_ACIRT</name>
<evidence type="ECO:0000313" key="7">
    <source>
        <dbReference type="Proteomes" id="UP000289886"/>
    </source>
</evidence>
<feature type="domain" description="B box-type" evidence="5">
    <location>
        <begin position="103"/>
        <end position="144"/>
    </location>
</feature>
<dbReference type="CDD" id="cd19768">
    <property type="entry name" value="Bbox2_TRIM14"/>
    <property type="match status" value="1"/>
</dbReference>
<dbReference type="EMBL" id="SCEB01004437">
    <property type="protein sequence ID" value="RXM93551.1"/>
    <property type="molecule type" value="Genomic_DNA"/>
</dbReference>
<gene>
    <name evidence="6" type="ORF">EOD39_18954</name>
</gene>
<dbReference type="PANTHER" id="PTHR25465:SF11">
    <property type="entry name" value="TRIPARTITE MOTIF CONTAINING 14"/>
    <property type="match status" value="1"/>
</dbReference>
<proteinExistence type="predicted"/>
<dbReference type="Gene3D" id="3.30.160.60">
    <property type="entry name" value="Classic Zinc Finger"/>
    <property type="match status" value="1"/>
</dbReference>
<dbReference type="Gene3D" id="4.10.830.40">
    <property type="match status" value="1"/>
</dbReference>